<dbReference type="CDD" id="cd16018">
    <property type="entry name" value="Enpp"/>
    <property type="match status" value="1"/>
</dbReference>
<dbReference type="AlphaFoldDB" id="A0A7G9QI01"/>
<name>A0A7G9QI01_9SPHI</name>
<dbReference type="PANTHER" id="PTHR10151:SF120">
    <property type="entry name" value="BIS(5'-ADENOSYL)-TRIPHOSPHATASE"/>
    <property type="match status" value="1"/>
</dbReference>
<dbReference type="Pfam" id="PF01663">
    <property type="entry name" value="Phosphodiest"/>
    <property type="match status" value="1"/>
</dbReference>
<evidence type="ECO:0000313" key="1">
    <source>
        <dbReference type="EMBL" id="QNN42976.1"/>
    </source>
</evidence>
<protein>
    <submittedName>
        <fullName evidence="1">Alkaline phosphatase family protein</fullName>
    </submittedName>
</protein>
<dbReference type="PANTHER" id="PTHR10151">
    <property type="entry name" value="ECTONUCLEOTIDE PYROPHOSPHATASE/PHOSPHODIESTERASE"/>
    <property type="match status" value="1"/>
</dbReference>
<reference evidence="1 2" key="1">
    <citation type="submission" date="2020-08" db="EMBL/GenBank/DDBJ databases">
        <title>Genome sequence of Pedobacter roseus KACC 11594T.</title>
        <authorList>
            <person name="Hyun D.-W."/>
            <person name="Bae J.-W."/>
        </authorList>
    </citation>
    <scope>NUCLEOTIDE SEQUENCE [LARGE SCALE GENOMIC DNA]</scope>
    <source>
        <strain evidence="1 2">KACC 11594</strain>
    </source>
</reference>
<sequence>MRRINAFIAILTIGFLINTGKTFSQIKDKPYVIFISADGFRYDYATKFNASNLLRLSSGGVKAKRMVPSYPSVTRPNHYSLVTGLYPGHTGIAGNTFYDPKSKTTFNKAEGKWFTSQSIWQTASKSDVITANINYPDARTITKGMKDVYQIQKSKEITIDDQLDAIQEWLKMPEGKRPHLITLYFNDADHQGHIYGPEAVEVADAAKKIDDNIGRIDALVKSIGLPVDIIFVSDHGMIDIDKSNIIPIPTAVDTMKFVVNNQNSLVNIFAKDPSFVMNTYRDLLSKEKNEYKVYLNSNLPQNWFYGGNDDKHGRAGDIILVAQYPKTFNNKAGKGMHGFDPEKVAEMGASFMAWGPSFKKGIIIEQFKNVEVYHLLSTMLRLQINMNDAKGMLSREILN</sequence>
<proteinExistence type="predicted"/>
<dbReference type="InterPro" id="IPR017850">
    <property type="entry name" value="Alkaline_phosphatase_core_sf"/>
</dbReference>
<dbReference type="GO" id="GO:0016787">
    <property type="term" value="F:hydrolase activity"/>
    <property type="evidence" value="ECO:0007669"/>
    <property type="project" value="UniProtKB-ARBA"/>
</dbReference>
<dbReference type="KEGG" id="proe:H9L23_02390"/>
<accession>A0A7G9QI01</accession>
<dbReference type="InterPro" id="IPR002591">
    <property type="entry name" value="Phosphodiest/P_Trfase"/>
</dbReference>
<dbReference type="Gene3D" id="3.40.720.10">
    <property type="entry name" value="Alkaline Phosphatase, subunit A"/>
    <property type="match status" value="1"/>
</dbReference>
<keyword evidence="2" id="KW-1185">Reference proteome</keyword>
<dbReference type="SUPFAM" id="SSF53649">
    <property type="entry name" value="Alkaline phosphatase-like"/>
    <property type="match status" value="1"/>
</dbReference>
<gene>
    <name evidence="1" type="ORF">H9L23_02390</name>
</gene>
<organism evidence="1 2">
    <name type="scientific">Pedobacter roseus</name>
    <dbReference type="NCBI Taxonomy" id="336820"/>
    <lineage>
        <taxon>Bacteria</taxon>
        <taxon>Pseudomonadati</taxon>
        <taxon>Bacteroidota</taxon>
        <taxon>Sphingobacteriia</taxon>
        <taxon>Sphingobacteriales</taxon>
        <taxon>Sphingobacteriaceae</taxon>
        <taxon>Pedobacter</taxon>
    </lineage>
</organism>
<dbReference type="EMBL" id="CP060723">
    <property type="protein sequence ID" value="QNN42976.1"/>
    <property type="molecule type" value="Genomic_DNA"/>
</dbReference>
<evidence type="ECO:0000313" key="2">
    <source>
        <dbReference type="Proteomes" id="UP000515806"/>
    </source>
</evidence>
<dbReference type="RefSeq" id="WP_187593496.1">
    <property type="nucleotide sequence ID" value="NZ_CP060723.1"/>
</dbReference>
<dbReference type="Proteomes" id="UP000515806">
    <property type="component" value="Chromosome"/>
</dbReference>